<dbReference type="PANTHER" id="PTHR12304">
    <property type="entry name" value="INOSINE-URIDINE PREFERRING NUCLEOSIDE HYDROLASE"/>
    <property type="match status" value="1"/>
</dbReference>
<evidence type="ECO:0000256" key="2">
    <source>
        <dbReference type="ARBA" id="ARBA00022801"/>
    </source>
</evidence>
<evidence type="ECO:0000256" key="1">
    <source>
        <dbReference type="ARBA" id="ARBA00009176"/>
    </source>
</evidence>
<dbReference type="InterPro" id="IPR023186">
    <property type="entry name" value="IUNH"/>
</dbReference>
<dbReference type="GO" id="GO:0005829">
    <property type="term" value="C:cytosol"/>
    <property type="evidence" value="ECO:0007669"/>
    <property type="project" value="TreeGrafter"/>
</dbReference>
<proteinExistence type="inferred from homology"/>
<evidence type="ECO:0000259" key="4">
    <source>
        <dbReference type="Pfam" id="PF01156"/>
    </source>
</evidence>
<keyword evidence="3" id="KW-0326">Glycosidase</keyword>
<feature type="domain" description="Inosine/uridine-preferring nucleoside hydrolase" evidence="4">
    <location>
        <begin position="18"/>
        <end position="310"/>
    </location>
</feature>
<dbReference type="Pfam" id="PF01156">
    <property type="entry name" value="IU_nuc_hydro"/>
    <property type="match status" value="1"/>
</dbReference>
<organism evidence="5">
    <name type="scientific">Helicotheca tamesis</name>
    <dbReference type="NCBI Taxonomy" id="374047"/>
    <lineage>
        <taxon>Eukaryota</taxon>
        <taxon>Sar</taxon>
        <taxon>Stramenopiles</taxon>
        <taxon>Ochrophyta</taxon>
        <taxon>Bacillariophyta</taxon>
        <taxon>Mediophyceae</taxon>
        <taxon>Lithodesmiophycidae</taxon>
        <taxon>Lithodesmiales</taxon>
        <taxon>Lithodesmiaceae</taxon>
        <taxon>Helicotheca</taxon>
    </lineage>
</organism>
<dbReference type="Gene3D" id="3.90.245.10">
    <property type="entry name" value="Ribonucleoside hydrolase-like"/>
    <property type="match status" value="1"/>
</dbReference>
<reference evidence="5" key="1">
    <citation type="submission" date="2021-01" db="EMBL/GenBank/DDBJ databases">
        <authorList>
            <person name="Corre E."/>
            <person name="Pelletier E."/>
            <person name="Niang G."/>
            <person name="Scheremetjew M."/>
            <person name="Finn R."/>
            <person name="Kale V."/>
            <person name="Holt S."/>
            <person name="Cochrane G."/>
            <person name="Meng A."/>
            <person name="Brown T."/>
            <person name="Cohen L."/>
        </authorList>
    </citation>
    <scope>NUCLEOTIDE SEQUENCE</scope>
    <source>
        <strain evidence="5">CCMP826</strain>
    </source>
</reference>
<comment type="similarity">
    <text evidence="1">Belongs to the IUNH family.</text>
</comment>
<evidence type="ECO:0000313" key="5">
    <source>
        <dbReference type="EMBL" id="CAD9516819.1"/>
    </source>
</evidence>
<protein>
    <recommendedName>
        <fullName evidence="4">Inosine/uridine-preferring nucleoside hydrolase domain-containing protein</fullName>
    </recommendedName>
</protein>
<dbReference type="GO" id="GO:0006152">
    <property type="term" value="P:purine nucleoside catabolic process"/>
    <property type="evidence" value="ECO:0007669"/>
    <property type="project" value="TreeGrafter"/>
</dbReference>
<accession>A0A7S2N349</accession>
<dbReference type="GO" id="GO:0008477">
    <property type="term" value="F:purine nucleosidase activity"/>
    <property type="evidence" value="ECO:0007669"/>
    <property type="project" value="TreeGrafter"/>
</dbReference>
<dbReference type="AlphaFoldDB" id="A0A7S2N349"/>
<sequence>MNLRKTRSNATTTKKPFIVDTDAGNFSDDFWALALQLSDPQVDLKLVVSSGFETKLKTKVLAKFLSHCGRSDISIARGIHTPECLYLLPDEDGLLQQQEEFVEGCVTNPVLRRWAQSYDMSMYKGKIHGIESEEDTCHGLEAVKALINSTPNLTYVVQGSAENVGLLLDDDPDLFRRNKVRFVIMGGTLEKDHEYNFGLDPVDTRRMLACSDDVTVVPIEPSFHAQLHGVEHFEEAEDPDPKHSSYSVYLNGDSRISMAMAQLQLALANYGTHKEVADGRTDIMFDSVAAFVATGRRKDLYKIQEIVATISDKGKIVPAQPEDKGAISFSVMTDWVSTHAADEFKYFMAKSIAAGTLVEWGHSLHESYKSHLAPTL</sequence>
<evidence type="ECO:0000256" key="3">
    <source>
        <dbReference type="ARBA" id="ARBA00023295"/>
    </source>
</evidence>
<dbReference type="PANTHER" id="PTHR12304:SF4">
    <property type="entry name" value="URIDINE NUCLEOSIDASE"/>
    <property type="match status" value="1"/>
</dbReference>
<gene>
    <name evidence="5" type="ORF">HTAM1171_LOCUS11622</name>
</gene>
<keyword evidence="2" id="KW-0378">Hydrolase</keyword>
<dbReference type="InterPro" id="IPR001910">
    <property type="entry name" value="Inosine/uridine_hydrolase_dom"/>
</dbReference>
<dbReference type="InterPro" id="IPR036452">
    <property type="entry name" value="Ribo_hydro-like"/>
</dbReference>
<dbReference type="SUPFAM" id="SSF53590">
    <property type="entry name" value="Nucleoside hydrolase"/>
    <property type="match status" value="1"/>
</dbReference>
<dbReference type="EMBL" id="HBGV01018782">
    <property type="protein sequence ID" value="CAD9516819.1"/>
    <property type="molecule type" value="Transcribed_RNA"/>
</dbReference>
<name>A0A7S2N349_9STRA</name>